<evidence type="ECO:0000256" key="5">
    <source>
        <dbReference type="ARBA" id="ARBA00023136"/>
    </source>
</evidence>
<keyword evidence="5 6" id="KW-0472">Membrane</keyword>
<feature type="transmembrane region" description="Helical" evidence="6">
    <location>
        <begin position="62"/>
        <end position="84"/>
    </location>
</feature>
<evidence type="ECO:0000313" key="8">
    <source>
        <dbReference type="Proteomes" id="UP000035932"/>
    </source>
</evidence>
<sequence length="421" mass="42872">MSTEVAPERADTSAATTAGTLRAHPRFLRVWLGQASGAVGDQLLPVALSLYVLHSGGGAGEVGLVLGGRAVSLVVCLLAGGVLADRMKRTRILFGADLFRAVLILTAAALLPWLPVASLPLLTMLMGAGEAMSRPAARSLIPSLLPDALLERGNALVAAAHRSSAVLGALVGVSLVALVGVRTALVLAGLVFALGALTVLKVPEDVPSSGPGRRSVLADAAHGLRAIRRRPWATAVMFTVCLHLFAGSATALTLLPVVSREHFGGDVAYGVVLSAMAIGALPAIVVAGRWRPKAPGTVAMLVLTGYALVPLSLVGPFPLAGVAACFALGGFVVEMYFVYWASALQRAFPSDVLGKVFALDQLSAYALLPLGYVLVGPAVDAFGSATVLTGGGILVIASSLLCLAVPGVARLGGLAGEELPR</sequence>
<dbReference type="RefSeq" id="WP_048480734.1">
    <property type="nucleotide sequence ID" value="NZ_JBIRUD010000019.1"/>
</dbReference>
<evidence type="ECO:0000313" key="7">
    <source>
        <dbReference type="EMBL" id="KMO93548.1"/>
    </source>
</evidence>
<gene>
    <name evidence="7" type="ORF">ACS04_34075</name>
</gene>
<keyword evidence="2" id="KW-1003">Cell membrane</keyword>
<dbReference type="Proteomes" id="UP000035932">
    <property type="component" value="Unassembled WGS sequence"/>
</dbReference>
<dbReference type="InterPro" id="IPR036259">
    <property type="entry name" value="MFS_trans_sf"/>
</dbReference>
<evidence type="ECO:0000256" key="4">
    <source>
        <dbReference type="ARBA" id="ARBA00022989"/>
    </source>
</evidence>
<dbReference type="Pfam" id="PF07690">
    <property type="entry name" value="MFS_1"/>
    <property type="match status" value="1"/>
</dbReference>
<dbReference type="PANTHER" id="PTHR23513">
    <property type="entry name" value="INTEGRAL MEMBRANE EFFLUX PROTEIN-RELATED"/>
    <property type="match status" value="1"/>
</dbReference>
<evidence type="ECO:0000256" key="3">
    <source>
        <dbReference type="ARBA" id="ARBA00022692"/>
    </source>
</evidence>
<keyword evidence="3 6" id="KW-0812">Transmembrane</keyword>
<organism evidence="7 8">
    <name type="scientific">Streptomyces roseus</name>
    <dbReference type="NCBI Taxonomy" id="66430"/>
    <lineage>
        <taxon>Bacteria</taxon>
        <taxon>Bacillati</taxon>
        <taxon>Actinomycetota</taxon>
        <taxon>Actinomycetes</taxon>
        <taxon>Kitasatosporales</taxon>
        <taxon>Streptomycetaceae</taxon>
        <taxon>Streptomyces</taxon>
    </lineage>
</organism>
<proteinExistence type="predicted"/>
<dbReference type="EMBL" id="LFML01000162">
    <property type="protein sequence ID" value="KMO93548.1"/>
    <property type="molecule type" value="Genomic_DNA"/>
</dbReference>
<dbReference type="GO" id="GO:0005886">
    <property type="term" value="C:plasma membrane"/>
    <property type="evidence" value="ECO:0007669"/>
    <property type="project" value="UniProtKB-SubCell"/>
</dbReference>
<keyword evidence="8" id="KW-1185">Reference proteome</keyword>
<comment type="caution">
    <text evidence="7">The sequence shown here is derived from an EMBL/GenBank/DDBJ whole genome shotgun (WGS) entry which is preliminary data.</text>
</comment>
<comment type="subcellular location">
    <subcellularLocation>
        <location evidence="1">Cell membrane</location>
        <topology evidence="1">Multi-pass membrane protein</topology>
    </subcellularLocation>
</comment>
<evidence type="ECO:0000256" key="6">
    <source>
        <dbReference type="SAM" id="Phobius"/>
    </source>
</evidence>
<keyword evidence="4 6" id="KW-1133">Transmembrane helix</keyword>
<feature type="transmembrane region" description="Helical" evidence="6">
    <location>
        <begin position="381"/>
        <end position="405"/>
    </location>
</feature>
<dbReference type="PATRIC" id="fig|66430.4.peg.3592"/>
<accession>A0A0J6XFW6</accession>
<name>A0A0J6XFW6_9ACTN</name>
<dbReference type="OrthoDB" id="3539228at2"/>
<reference evidence="7 8" key="1">
    <citation type="submission" date="2015-06" db="EMBL/GenBank/DDBJ databases">
        <title>Recapitulation of the evolution of biosynthetic gene clusters reveals hidden chemical diversity on bacterial genomes.</title>
        <authorList>
            <person name="Cruz-Morales P."/>
            <person name="Martinez-Guerrero C."/>
            <person name="Morales-Escalante M.A."/>
            <person name="Yanez-Guerra L.A."/>
            <person name="Kopp J.F."/>
            <person name="Feldmann J."/>
            <person name="Ramos-Aboites H.E."/>
            <person name="Barona-Gomez F."/>
        </authorList>
    </citation>
    <scope>NUCLEOTIDE SEQUENCE [LARGE SCALE GENOMIC DNA]</scope>
    <source>
        <strain evidence="7 8">ATCC 31245</strain>
    </source>
</reference>
<feature type="transmembrane region" description="Helical" evidence="6">
    <location>
        <begin position="166"/>
        <end position="194"/>
    </location>
</feature>
<dbReference type="PANTHER" id="PTHR23513:SF11">
    <property type="entry name" value="STAPHYLOFERRIN A TRANSPORTER"/>
    <property type="match status" value="1"/>
</dbReference>
<evidence type="ECO:0000256" key="1">
    <source>
        <dbReference type="ARBA" id="ARBA00004651"/>
    </source>
</evidence>
<feature type="transmembrane region" description="Helical" evidence="6">
    <location>
        <begin position="232"/>
        <end position="255"/>
    </location>
</feature>
<dbReference type="SUPFAM" id="SSF103473">
    <property type="entry name" value="MFS general substrate transporter"/>
    <property type="match status" value="1"/>
</dbReference>
<feature type="transmembrane region" description="Helical" evidence="6">
    <location>
        <begin position="294"/>
        <end position="313"/>
    </location>
</feature>
<dbReference type="CDD" id="cd06173">
    <property type="entry name" value="MFS_MefA_like"/>
    <property type="match status" value="1"/>
</dbReference>
<evidence type="ECO:0008006" key="9">
    <source>
        <dbReference type="Google" id="ProtNLM"/>
    </source>
</evidence>
<dbReference type="InterPro" id="IPR011701">
    <property type="entry name" value="MFS"/>
</dbReference>
<dbReference type="Gene3D" id="1.20.1250.20">
    <property type="entry name" value="MFS general substrate transporter like domains"/>
    <property type="match status" value="1"/>
</dbReference>
<feature type="transmembrane region" description="Helical" evidence="6">
    <location>
        <begin position="267"/>
        <end position="287"/>
    </location>
</feature>
<dbReference type="AlphaFoldDB" id="A0A0J6XFW6"/>
<evidence type="ECO:0000256" key="2">
    <source>
        <dbReference type="ARBA" id="ARBA00022475"/>
    </source>
</evidence>
<protein>
    <recommendedName>
        <fullName evidence="9">MFS transporter</fullName>
    </recommendedName>
</protein>
<feature type="transmembrane region" description="Helical" evidence="6">
    <location>
        <begin position="352"/>
        <end position="375"/>
    </location>
</feature>
<dbReference type="STRING" id="66430.ACS04_34075"/>
<feature type="transmembrane region" description="Helical" evidence="6">
    <location>
        <begin position="319"/>
        <end position="340"/>
    </location>
</feature>
<dbReference type="GO" id="GO:0022857">
    <property type="term" value="F:transmembrane transporter activity"/>
    <property type="evidence" value="ECO:0007669"/>
    <property type="project" value="InterPro"/>
</dbReference>
<feature type="transmembrane region" description="Helical" evidence="6">
    <location>
        <begin position="96"/>
        <end position="116"/>
    </location>
</feature>